<dbReference type="Proteomes" id="UP000076738">
    <property type="component" value="Unassembled WGS sequence"/>
</dbReference>
<evidence type="ECO:0000313" key="2">
    <source>
        <dbReference type="Proteomes" id="UP000076738"/>
    </source>
</evidence>
<reference evidence="1 2" key="1">
    <citation type="journal article" date="2016" name="Mol. Biol. Evol.">
        <title>Comparative Genomics of Early-Diverging Mushroom-Forming Fungi Provides Insights into the Origins of Lignocellulose Decay Capabilities.</title>
        <authorList>
            <person name="Nagy L.G."/>
            <person name="Riley R."/>
            <person name="Tritt A."/>
            <person name="Adam C."/>
            <person name="Daum C."/>
            <person name="Floudas D."/>
            <person name="Sun H."/>
            <person name="Yadav J.S."/>
            <person name="Pangilinan J."/>
            <person name="Larsson K.H."/>
            <person name="Matsuura K."/>
            <person name="Barry K."/>
            <person name="Labutti K."/>
            <person name="Kuo R."/>
            <person name="Ohm R.A."/>
            <person name="Bhattacharya S.S."/>
            <person name="Shirouzu T."/>
            <person name="Yoshinaga Y."/>
            <person name="Martin F.M."/>
            <person name="Grigoriev I.V."/>
            <person name="Hibbett D.S."/>
        </authorList>
    </citation>
    <scope>NUCLEOTIDE SEQUENCE [LARGE SCALE GENOMIC DNA]</scope>
    <source>
        <strain evidence="1 2">TUFC12733</strain>
    </source>
</reference>
<dbReference type="EMBL" id="KV417294">
    <property type="protein sequence ID" value="KZO94444.1"/>
    <property type="molecule type" value="Genomic_DNA"/>
</dbReference>
<keyword evidence="2" id="KW-1185">Reference proteome</keyword>
<proteinExistence type="predicted"/>
<name>A0A167KAP8_CALVF</name>
<organism evidence="1 2">
    <name type="scientific">Calocera viscosa (strain TUFC12733)</name>
    <dbReference type="NCBI Taxonomy" id="1330018"/>
    <lineage>
        <taxon>Eukaryota</taxon>
        <taxon>Fungi</taxon>
        <taxon>Dikarya</taxon>
        <taxon>Basidiomycota</taxon>
        <taxon>Agaricomycotina</taxon>
        <taxon>Dacrymycetes</taxon>
        <taxon>Dacrymycetales</taxon>
        <taxon>Dacrymycetaceae</taxon>
        <taxon>Calocera</taxon>
    </lineage>
</organism>
<sequence>MRISIGYASGCSYSLAFFVGDCISTSCALDVRGLLALLALRTASASLSGSRRRPLGVPNRRMLYAHQPIVITTESKKRDPKTTPTTIAPDALITRHLCKR</sequence>
<accession>A0A167KAP8</accession>
<evidence type="ECO:0000313" key="1">
    <source>
        <dbReference type="EMBL" id="KZO94444.1"/>
    </source>
</evidence>
<protein>
    <submittedName>
        <fullName evidence="1">Uncharacterized protein</fullName>
    </submittedName>
</protein>
<dbReference type="AlphaFoldDB" id="A0A167KAP8"/>
<gene>
    <name evidence="1" type="ORF">CALVIDRAFT_538895</name>
</gene>